<evidence type="ECO:0000259" key="4">
    <source>
        <dbReference type="PROSITE" id="PS50987"/>
    </source>
</evidence>
<proteinExistence type="predicted"/>
<name>A0ABT0XN59_9BACI</name>
<dbReference type="Pfam" id="PF01022">
    <property type="entry name" value="HTH_5"/>
    <property type="match status" value="1"/>
</dbReference>
<keyword evidence="6" id="KW-1185">Reference proteome</keyword>
<keyword evidence="3" id="KW-0804">Transcription</keyword>
<dbReference type="SUPFAM" id="SSF46785">
    <property type="entry name" value="Winged helix' DNA-binding domain"/>
    <property type="match status" value="1"/>
</dbReference>
<gene>
    <name evidence="5" type="ORF">NDM98_19125</name>
</gene>
<accession>A0ABT0XN59</accession>
<dbReference type="NCBIfam" id="NF033788">
    <property type="entry name" value="HTH_metalloreg"/>
    <property type="match status" value="1"/>
</dbReference>
<keyword evidence="1" id="KW-0805">Transcription regulation</keyword>
<evidence type="ECO:0000256" key="2">
    <source>
        <dbReference type="ARBA" id="ARBA00023125"/>
    </source>
</evidence>
<dbReference type="PANTHER" id="PTHR33154:SF33">
    <property type="entry name" value="TRANSCRIPTIONAL REPRESSOR SDPR"/>
    <property type="match status" value="1"/>
</dbReference>
<dbReference type="InterPro" id="IPR036388">
    <property type="entry name" value="WH-like_DNA-bd_sf"/>
</dbReference>
<dbReference type="EMBL" id="JAMQJY010000003">
    <property type="protein sequence ID" value="MCM2677341.1"/>
    <property type="molecule type" value="Genomic_DNA"/>
</dbReference>
<evidence type="ECO:0000256" key="3">
    <source>
        <dbReference type="ARBA" id="ARBA00023163"/>
    </source>
</evidence>
<dbReference type="InterPro" id="IPR036390">
    <property type="entry name" value="WH_DNA-bd_sf"/>
</dbReference>
<feature type="domain" description="HTH arsR-type" evidence="4">
    <location>
        <begin position="1"/>
        <end position="98"/>
    </location>
</feature>
<keyword evidence="2" id="KW-0238">DNA-binding</keyword>
<organism evidence="5 6">
    <name type="scientific">Alkalicoccobacillus plakortidis</name>
    <dbReference type="NCBI Taxonomy" id="444060"/>
    <lineage>
        <taxon>Bacteria</taxon>
        <taxon>Bacillati</taxon>
        <taxon>Bacillota</taxon>
        <taxon>Bacilli</taxon>
        <taxon>Bacillales</taxon>
        <taxon>Bacillaceae</taxon>
        <taxon>Alkalicoccobacillus</taxon>
    </lineage>
</organism>
<dbReference type="RefSeq" id="WP_251611020.1">
    <property type="nucleotide sequence ID" value="NZ_JAMQJY010000003.1"/>
</dbReference>
<dbReference type="Proteomes" id="UP001203665">
    <property type="component" value="Unassembled WGS sequence"/>
</dbReference>
<dbReference type="PROSITE" id="PS50987">
    <property type="entry name" value="HTH_ARSR_2"/>
    <property type="match status" value="1"/>
</dbReference>
<dbReference type="InterPro" id="IPR011991">
    <property type="entry name" value="ArsR-like_HTH"/>
</dbReference>
<sequence>MTHLFRVLADPTRREILAMTARKECTQSDLVAAFSISQPAIKKHIDLLVSENLLLIKKEGKFRYYRLNEDMYKLEVQKIQIELESILDRKLHNLKEYLEEDNDE</sequence>
<dbReference type="CDD" id="cd00090">
    <property type="entry name" value="HTH_ARSR"/>
    <property type="match status" value="1"/>
</dbReference>
<comment type="caution">
    <text evidence="5">The sequence shown here is derived from an EMBL/GenBank/DDBJ whole genome shotgun (WGS) entry which is preliminary data.</text>
</comment>
<evidence type="ECO:0000313" key="5">
    <source>
        <dbReference type="EMBL" id="MCM2677341.1"/>
    </source>
</evidence>
<dbReference type="PRINTS" id="PR00778">
    <property type="entry name" value="HTHARSR"/>
</dbReference>
<protein>
    <submittedName>
        <fullName evidence="5">Metalloregulator ArsR/SmtB family transcription factor</fullName>
    </submittedName>
</protein>
<dbReference type="InterPro" id="IPR001845">
    <property type="entry name" value="HTH_ArsR_DNA-bd_dom"/>
</dbReference>
<dbReference type="SMART" id="SM00418">
    <property type="entry name" value="HTH_ARSR"/>
    <property type="match status" value="1"/>
</dbReference>
<dbReference type="InterPro" id="IPR051081">
    <property type="entry name" value="HTH_MetalResp_TranReg"/>
</dbReference>
<evidence type="ECO:0000313" key="6">
    <source>
        <dbReference type="Proteomes" id="UP001203665"/>
    </source>
</evidence>
<reference evidence="5" key="1">
    <citation type="submission" date="2022-06" db="EMBL/GenBank/DDBJ databases">
        <title>Alkalicoccobacillus porphyridii sp. nov., isolated from a marine red alga, Porphyridium purpureum and reclassification of Shouchella plakortidis and Shouchella gibsonii as Alkalicoccobacillus plakortidis comb. nov. and Alkalicoccobacillus gibsonii comb. nov.</title>
        <authorList>
            <person name="Kim K.H."/>
            <person name="Lee J.K."/>
            <person name="Han D.M."/>
            <person name="Baek J.H."/>
            <person name="Jeon C.O."/>
        </authorList>
    </citation>
    <scope>NUCLEOTIDE SEQUENCE</scope>
    <source>
        <strain evidence="5">DSM 19153</strain>
    </source>
</reference>
<evidence type="ECO:0000256" key="1">
    <source>
        <dbReference type="ARBA" id="ARBA00023015"/>
    </source>
</evidence>
<dbReference type="Gene3D" id="1.10.10.10">
    <property type="entry name" value="Winged helix-like DNA-binding domain superfamily/Winged helix DNA-binding domain"/>
    <property type="match status" value="1"/>
</dbReference>
<dbReference type="PANTHER" id="PTHR33154">
    <property type="entry name" value="TRANSCRIPTIONAL REGULATOR, ARSR FAMILY"/>
    <property type="match status" value="1"/>
</dbReference>